<accession>A0AAW9RZK6</accession>
<dbReference type="Gene3D" id="3.30.2170.10">
    <property type="entry name" value="archaeoglobus fulgidus dsm 4304 superfamily"/>
    <property type="match status" value="1"/>
</dbReference>
<dbReference type="EMBL" id="JBDKWZ010000002">
    <property type="protein sequence ID" value="MEN7546998.1"/>
    <property type="molecule type" value="Genomic_DNA"/>
</dbReference>
<dbReference type="CDD" id="cd06559">
    <property type="entry name" value="Endonuclease_V"/>
    <property type="match status" value="1"/>
</dbReference>
<dbReference type="GO" id="GO:0043737">
    <property type="term" value="F:deoxyribonuclease V activity"/>
    <property type="evidence" value="ECO:0007669"/>
    <property type="project" value="UniProtKB-UniRule"/>
</dbReference>
<evidence type="ECO:0000313" key="7">
    <source>
        <dbReference type="EMBL" id="MEN7546998.1"/>
    </source>
</evidence>
<protein>
    <recommendedName>
        <fullName evidence="6">Endonuclease V</fullName>
        <ecNumber evidence="6">3.1.21.7</ecNumber>
    </recommendedName>
    <alternativeName>
        <fullName evidence="6">Deoxyinosine 3'endonuclease</fullName>
    </alternativeName>
    <alternativeName>
        <fullName evidence="6">Deoxyribonuclease V</fullName>
        <shortName evidence="6">DNase V</shortName>
    </alternativeName>
</protein>
<comment type="subcellular location">
    <subcellularLocation>
        <location evidence="1 6">Cytoplasm</location>
    </subcellularLocation>
</comment>
<dbReference type="GO" id="GO:0003727">
    <property type="term" value="F:single-stranded RNA binding"/>
    <property type="evidence" value="ECO:0007669"/>
    <property type="project" value="TreeGrafter"/>
</dbReference>
<dbReference type="InterPro" id="IPR007581">
    <property type="entry name" value="Endonuclease-V"/>
</dbReference>
<dbReference type="GO" id="GO:0006281">
    <property type="term" value="P:DNA repair"/>
    <property type="evidence" value="ECO:0007669"/>
    <property type="project" value="UniProtKB-UniRule"/>
</dbReference>
<dbReference type="GO" id="GO:0005737">
    <property type="term" value="C:cytoplasm"/>
    <property type="evidence" value="ECO:0007669"/>
    <property type="project" value="UniProtKB-SubCell"/>
</dbReference>
<dbReference type="GO" id="GO:0016891">
    <property type="term" value="F:RNA endonuclease activity producing 5'-phosphomonoesters, hydrolytic mechanism"/>
    <property type="evidence" value="ECO:0007669"/>
    <property type="project" value="TreeGrafter"/>
</dbReference>
<keyword evidence="6" id="KW-0479">Metal-binding</keyword>
<comment type="function">
    <text evidence="6">DNA repair enzyme involved in the repair of deaminated bases. Selectively cleaves double-stranded DNA at the second phosphodiester bond 3' to a deoxyinosine leaving behind the intact lesion on the nicked DNA.</text>
</comment>
<keyword evidence="2 6" id="KW-0963">Cytoplasm</keyword>
<keyword evidence="3 6" id="KW-0540">Nuclease</keyword>
<evidence type="ECO:0000256" key="5">
    <source>
        <dbReference type="ARBA" id="ARBA00022801"/>
    </source>
</evidence>
<dbReference type="RefSeq" id="WP_346819786.1">
    <property type="nucleotide sequence ID" value="NZ_JBDKWZ010000002.1"/>
</dbReference>
<comment type="caution">
    <text evidence="7">The sequence shown here is derived from an EMBL/GenBank/DDBJ whole genome shotgun (WGS) entry which is preliminary data.</text>
</comment>
<comment type="catalytic activity">
    <reaction evidence="6">
        <text>Endonucleolytic cleavage at apurinic or apyrimidinic sites to products with a 5'-phosphate.</text>
        <dbReference type="EC" id="3.1.21.7"/>
    </reaction>
</comment>
<name>A0AAW9RZK6_9BACT</name>
<evidence type="ECO:0000256" key="4">
    <source>
        <dbReference type="ARBA" id="ARBA00022759"/>
    </source>
</evidence>
<keyword evidence="8" id="KW-1185">Reference proteome</keyword>
<evidence type="ECO:0000256" key="2">
    <source>
        <dbReference type="ARBA" id="ARBA00022490"/>
    </source>
</evidence>
<gene>
    <name evidence="6 7" type="primary">nfi</name>
    <name evidence="7" type="ORF">AAG747_03715</name>
</gene>
<feature type="binding site" evidence="6">
    <location>
        <position position="129"/>
    </location>
    <ligand>
        <name>Mg(2+)</name>
        <dbReference type="ChEBI" id="CHEBI:18420"/>
    </ligand>
</feature>
<comment type="similarity">
    <text evidence="6">Belongs to the endonuclease V family.</text>
</comment>
<organism evidence="7 8">
    <name type="scientific">Rapidithrix thailandica</name>
    <dbReference type="NCBI Taxonomy" id="413964"/>
    <lineage>
        <taxon>Bacteria</taxon>
        <taxon>Pseudomonadati</taxon>
        <taxon>Bacteroidota</taxon>
        <taxon>Cytophagia</taxon>
        <taxon>Cytophagales</taxon>
        <taxon>Flammeovirgaceae</taxon>
        <taxon>Rapidithrix</taxon>
    </lineage>
</organism>
<dbReference type="PANTHER" id="PTHR28511">
    <property type="entry name" value="ENDONUCLEASE V"/>
    <property type="match status" value="1"/>
</dbReference>
<evidence type="ECO:0000256" key="1">
    <source>
        <dbReference type="ARBA" id="ARBA00004496"/>
    </source>
</evidence>
<dbReference type="AlphaFoldDB" id="A0AAW9RZK6"/>
<dbReference type="EC" id="3.1.21.7" evidence="6"/>
<keyword evidence="6" id="KW-0460">Magnesium</keyword>
<dbReference type="NCBIfam" id="NF008629">
    <property type="entry name" value="PRK11617.1"/>
    <property type="match status" value="1"/>
</dbReference>
<dbReference type="PANTHER" id="PTHR28511:SF1">
    <property type="entry name" value="ENDONUCLEASE V"/>
    <property type="match status" value="1"/>
</dbReference>
<dbReference type="Pfam" id="PF04493">
    <property type="entry name" value="Endonuclease_5"/>
    <property type="match status" value="1"/>
</dbReference>
<keyword evidence="5 6" id="KW-0378">Hydrolase</keyword>
<keyword evidence="6" id="KW-0234">DNA repair</keyword>
<feature type="binding site" evidence="6">
    <location>
        <position position="61"/>
    </location>
    <ligand>
        <name>Mg(2+)</name>
        <dbReference type="ChEBI" id="CHEBI:18420"/>
    </ligand>
</feature>
<keyword evidence="4 6" id="KW-0255">Endonuclease</keyword>
<sequence length="243" mass="27345">MKKNTFDYQKWQNERKYFQQEGVKKEELELEPFFNIQEDIKKQILTEGDPSSEVKFIAGVDVAYNEVAQRVVAGLAILDAITLECVETAICEDRICFPYIPGLFSFREIPPILKAFEKLRIQPDLIVCDGQGMAHPKGVGMACHLGIELQIPSIGCAKSRLIGEFEAPGEERGASTPLLFEGQEVGKVVRTQTEVKPVFVSVGHMISLETACQWVLRLSPNYRLPETTRAADHLVNQTMKQLF</sequence>
<comment type="cofactor">
    <cofactor evidence="6">
        <name>Mg(2+)</name>
        <dbReference type="ChEBI" id="CHEBI:18420"/>
    </cofactor>
</comment>
<reference evidence="7 8" key="1">
    <citation type="submission" date="2024-04" db="EMBL/GenBank/DDBJ databases">
        <title>Novel genus in family Flammeovirgaceae.</title>
        <authorList>
            <person name="Nguyen T.H."/>
            <person name="Vuong T.Q."/>
            <person name="Le H."/>
            <person name="Kim S.-G."/>
        </authorList>
    </citation>
    <scope>NUCLEOTIDE SEQUENCE [LARGE SCALE GENOMIC DNA]</scope>
    <source>
        <strain evidence="7 8">JCM 23209</strain>
    </source>
</reference>
<evidence type="ECO:0000313" key="8">
    <source>
        <dbReference type="Proteomes" id="UP001403385"/>
    </source>
</evidence>
<keyword evidence="6" id="KW-0227">DNA damage</keyword>
<dbReference type="Proteomes" id="UP001403385">
    <property type="component" value="Unassembled WGS sequence"/>
</dbReference>
<dbReference type="HAMAP" id="MF_00801">
    <property type="entry name" value="Endonuclease_5"/>
    <property type="match status" value="1"/>
</dbReference>
<feature type="site" description="Interaction with target DNA" evidence="6">
    <location>
        <position position="99"/>
    </location>
</feature>
<evidence type="ECO:0000256" key="6">
    <source>
        <dbReference type="HAMAP-Rule" id="MF_00801"/>
    </source>
</evidence>
<evidence type="ECO:0000256" key="3">
    <source>
        <dbReference type="ARBA" id="ARBA00022722"/>
    </source>
</evidence>
<proteinExistence type="inferred from homology"/>
<dbReference type="GO" id="GO:0000287">
    <property type="term" value="F:magnesium ion binding"/>
    <property type="evidence" value="ECO:0007669"/>
    <property type="project" value="UniProtKB-UniRule"/>
</dbReference>